<name>A0ABU5MXE8_9BACT</name>
<proteinExistence type="predicted"/>
<organism evidence="2 3">
    <name type="scientific">Pontiella agarivorans</name>
    <dbReference type="NCBI Taxonomy" id="3038953"/>
    <lineage>
        <taxon>Bacteria</taxon>
        <taxon>Pseudomonadati</taxon>
        <taxon>Kiritimatiellota</taxon>
        <taxon>Kiritimatiellia</taxon>
        <taxon>Kiritimatiellales</taxon>
        <taxon>Pontiellaceae</taxon>
        <taxon>Pontiella</taxon>
    </lineage>
</organism>
<dbReference type="SUPFAM" id="SSF103642">
    <property type="entry name" value="Sec-C motif"/>
    <property type="match status" value="1"/>
</dbReference>
<feature type="domain" description="YchJ-like middle NTF2-like" evidence="1">
    <location>
        <begin position="30"/>
        <end position="120"/>
    </location>
</feature>
<dbReference type="Pfam" id="PF17775">
    <property type="entry name" value="YchJ_M-like"/>
    <property type="match status" value="1"/>
</dbReference>
<dbReference type="SUPFAM" id="SSF54427">
    <property type="entry name" value="NTF2-like"/>
    <property type="match status" value="1"/>
</dbReference>
<keyword evidence="3" id="KW-1185">Reference proteome</keyword>
<dbReference type="Gene3D" id="3.10.450.50">
    <property type="match status" value="1"/>
</dbReference>
<protein>
    <submittedName>
        <fullName evidence="2">YchJ family metal-binding protein</fullName>
    </submittedName>
</protein>
<dbReference type="RefSeq" id="WP_322608609.1">
    <property type="nucleotide sequence ID" value="NZ_JARVCO010000010.1"/>
</dbReference>
<dbReference type="InterPro" id="IPR004027">
    <property type="entry name" value="SEC_C_motif"/>
</dbReference>
<dbReference type="InterPro" id="IPR032710">
    <property type="entry name" value="NTF2-like_dom_sf"/>
</dbReference>
<comment type="caution">
    <text evidence="2">The sequence shown here is derived from an EMBL/GenBank/DDBJ whole genome shotgun (WGS) entry which is preliminary data.</text>
</comment>
<sequence length="123" mass="14149">MNSERCPCGSGESYDACCGRFISGAEIAQTAEQLMRSRYSAYVKKDVDYLVRTTLPKSRTPDLAQNITEWMNAAEWIRLLIIRAEETTVDFVAQYRLNGSEQQHREHSVFKQKNGEWFYVGEA</sequence>
<accession>A0ABU5MXE8</accession>
<evidence type="ECO:0000313" key="3">
    <source>
        <dbReference type="Proteomes" id="UP001290861"/>
    </source>
</evidence>
<dbReference type="EMBL" id="JARVCO010000010">
    <property type="protein sequence ID" value="MDZ8118813.1"/>
    <property type="molecule type" value="Genomic_DNA"/>
</dbReference>
<dbReference type="Proteomes" id="UP001290861">
    <property type="component" value="Unassembled WGS sequence"/>
</dbReference>
<dbReference type="PANTHER" id="PTHR33747">
    <property type="entry name" value="UPF0225 PROTEIN SCO1677"/>
    <property type="match status" value="1"/>
</dbReference>
<reference evidence="2 3" key="1">
    <citation type="journal article" date="2024" name="Appl. Environ. Microbiol.">
        <title>Pontiella agarivorans sp. nov., a novel marine anaerobic bacterium capable of degrading macroalgal polysaccharides and fixing nitrogen.</title>
        <authorList>
            <person name="Liu N."/>
            <person name="Kivenson V."/>
            <person name="Peng X."/>
            <person name="Cui Z."/>
            <person name="Lankiewicz T.S."/>
            <person name="Gosselin K.M."/>
            <person name="English C.J."/>
            <person name="Blair E.M."/>
            <person name="O'Malley M.A."/>
            <person name="Valentine D.L."/>
        </authorList>
    </citation>
    <scope>NUCLEOTIDE SEQUENCE [LARGE SCALE GENOMIC DNA]</scope>
    <source>
        <strain evidence="2 3">NLcol2</strain>
    </source>
</reference>
<dbReference type="InterPro" id="IPR048469">
    <property type="entry name" value="YchJ-like_M"/>
</dbReference>
<evidence type="ECO:0000313" key="2">
    <source>
        <dbReference type="EMBL" id="MDZ8118813.1"/>
    </source>
</evidence>
<gene>
    <name evidence="2" type="ORF">P9H32_09250</name>
</gene>
<dbReference type="Pfam" id="PF02810">
    <property type="entry name" value="SEC-C"/>
    <property type="match status" value="1"/>
</dbReference>
<evidence type="ECO:0000259" key="1">
    <source>
        <dbReference type="Pfam" id="PF17775"/>
    </source>
</evidence>
<dbReference type="PANTHER" id="PTHR33747:SF1">
    <property type="entry name" value="ADENYLATE CYCLASE-ASSOCIATED CAP C-TERMINAL DOMAIN-CONTAINING PROTEIN"/>
    <property type="match status" value="1"/>
</dbReference>